<evidence type="ECO:0000313" key="1">
    <source>
        <dbReference type="EMBL" id="KKM94040.1"/>
    </source>
</evidence>
<accession>A0A0F9NYW9</accession>
<organism evidence="1">
    <name type="scientific">marine sediment metagenome</name>
    <dbReference type="NCBI Taxonomy" id="412755"/>
    <lineage>
        <taxon>unclassified sequences</taxon>
        <taxon>metagenomes</taxon>
        <taxon>ecological metagenomes</taxon>
    </lineage>
</organism>
<feature type="non-terminal residue" evidence="1">
    <location>
        <position position="32"/>
    </location>
</feature>
<name>A0A0F9NYW9_9ZZZZ</name>
<reference evidence="1" key="1">
    <citation type="journal article" date="2015" name="Nature">
        <title>Complex archaea that bridge the gap between prokaryotes and eukaryotes.</title>
        <authorList>
            <person name="Spang A."/>
            <person name="Saw J.H."/>
            <person name="Jorgensen S.L."/>
            <person name="Zaremba-Niedzwiedzka K."/>
            <person name="Martijn J."/>
            <person name="Lind A.E."/>
            <person name="van Eijk R."/>
            <person name="Schleper C."/>
            <person name="Guy L."/>
            <person name="Ettema T.J."/>
        </authorList>
    </citation>
    <scope>NUCLEOTIDE SEQUENCE</scope>
</reference>
<dbReference type="EMBL" id="LAZR01006190">
    <property type="protein sequence ID" value="KKM94040.1"/>
    <property type="molecule type" value="Genomic_DNA"/>
</dbReference>
<proteinExistence type="predicted"/>
<dbReference type="AlphaFoldDB" id="A0A0F9NYW9"/>
<gene>
    <name evidence="1" type="ORF">LCGC14_1202390</name>
</gene>
<comment type="caution">
    <text evidence="1">The sequence shown here is derived from an EMBL/GenBank/DDBJ whole genome shotgun (WGS) entry which is preliminary data.</text>
</comment>
<evidence type="ECO:0008006" key="2">
    <source>
        <dbReference type="Google" id="ProtNLM"/>
    </source>
</evidence>
<sequence length="32" mass="3598">MKDKILDGKKLADKLNLELKNKISDLVKETGV</sequence>
<protein>
    <recommendedName>
        <fullName evidence="2">Tetrahydrofolate dehydrogenase/cyclohydrolase catalytic domain-containing protein</fullName>
    </recommendedName>
</protein>